<comment type="caution">
    <text evidence="2">The sequence shown here is derived from an EMBL/GenBank/DDBJ whole genome shotgun (WGS) entry which is preliminary data.</text>
</comment>
<proteinExistence type="predicted"/>
<dbReference type="AlphaFoldDB" id="A0AAV4UZH3"/>
<accession>A0AAV4UZH3</accession>
<organism evidence="2 3">
    <name type="scientific">Caerostris darwini</name>
    <dbReference type="NCBI Taxonomy" id="1538125"/>
    <lineage>
        <taxon>Eukaryota</taxon>
        <taxon>Metazoa</taxon>
        <taxon>Ecdysozoa</taxon>
        <taxon>Arthropoda</taxon>
        <taxon>Chelicerata</taxon>
        <taxon>Arachnida</taxon>
        <taxon>Araneae</taxon>
        <taxon>Araneomorphae</taxon>
        <taxon>Entelegynae</taxon>
        <taxon>Araneoidea</taxon>
        <taxon>Araneidae</taxon>
        <taxon>Caerostris</taxon>
    </lineage>
</organism>
<feature type="region of interest" description="Disordered" evidence="1">
    <location>
        <begin position="59"/>
        <end position="90"/>
    </location>
</feature>
<reference evidence="2 3" key="1">
    <citation type="submission" date="2021-06" db="EMBL/GenBank/DDBJ databases">
        <title>Caerostris darwini draft genome.</title>
        <authorList>
            <person name="Kono N."/>
            <person name="Arakawa K."/>
        </authorList>
    </citation>
    <scope>NUCLEOTIDE SEQUENCE [LARGE SCALE GENOMIC DNA]</scope>
</reference>
<evidence type="ECO:0000313" key="2">
    <source>
        <dbReference type="EMBL" id="GIY63095.1"/>
    </source>
</evidence>
<dbReference type="EMBL" id="BPLQ01012162">
    <property type="protein sequence ID" value="GIY63095.1"/>
    <property type="molecule type" value="Genomic_DNA"/>
</dbReference>
<keyword evidence="3" id="KW-1185">Reference proteome</keyword>
<gene>
    <name evidence="2" type="ORF">CDAR_492231</name>
</gene>
<protein>
    <submittedName>
        <fullName evidence="2">Uncharacterized protein</fullName>
    </submittedName>
</protein>
<evidence type="ECO:0000313" key="3">
    <source>
        <dbReference type="Proteomes" id="UP001054837"/>
    </source>
</evidence>
<dbReference type="Proteomes" id="UP001054837">
    <property type="component" value="Unassembled WGS sequence"/>
</dbReference>
<evidence type="ECO:0000256" key="1">
    <source>
        <dbReference type="SAM" id="MobiDB-lite"/>
    </source>
</evidence>
<name>A0AAV4UZH3_9ARAC</name>
<sequence>MFAMEDFIIMNFLPVFYKMIDYVFENRALVIILAADYIVMCFLFSKCLTQSEASAELEKTTPSSDEVFAPQHGGRGAKDNTTEEENFPANIESPGMKPVPVVQSNAVWLMCIALGIPANFDPESDGKGFVIKNKTHSVKKSKNIPIVQSEKVFMFCQALGLEAKLAKGIEKNN</sequence>